<sequence>MPDALLSTLADLRPWPLAALARALACDESTIRAQLAELQTRGIVPLEETAAGWQIRPALDLLDAAWLARACSAAAVQVLTITDSTNSALARQSPRENGDAILAEYQSAGRGRRGRTWQSPFAGQIILSMSWHYPEPHDTAALSIALGIAAAEALRAADYPVQLKWPNDLYLHGRKLGGILLETALNSSGAHTIAGIGINLLPPPNPGQPVASLSECGTIARNPLTAALINRWREAFARHPA</sequence>
<comment type="caution">
    <text evidence="3">The sequence shown here is derived from an EMBL/GenBank/DDBJ whole genome shotgun (WGS) entry which is preliminary data.</text>
</comment>
<dbReference type="CDD" id="cd16442">
    <property type="entry name" value="BPL"/>
    <property type="match status" value="1"/>
</dbReference>
<gene>
    <name evidence="3" type="primary">birA</name>
    <name evidence="3" type="ORF">HMPREF0198_2055</name>
</gene>
<dbReference type="PANTHER" id="PTHR12835">
    <property type="entry name" value="BIOTIN PROTEIN LIGASE"/>
    <property type="match status" value="1"/>
</dbReference>
<dbReference type="Proteomes" id="UP000004870">
    <property type="component" value="Unassembled WGS sequence"/>
</dbReference>
<dbReference type="InterPro" id="IPR045864">
    <property type="entry name" value="aa-tRNA-synth_II/BPL/LPL"/>
</dbReference>
<name>C8NC27_CARH6</name>
<dbReference type="SUPFAM" id="SSF55681">
    <property type="entry name" value="Class II aaRS and biotin synthetases"/>
    <property type="match status" value="1"/>
</dbReference>
<dbReference type="STRING" id="2718.CHUV0807_0964"/>
<feature type="domain" description="BPL/LPL catalytic" evidence="2">
    <location>
        <begin position="62"/>
        <end position="241"/>
    </location>
</feature>
<dbReference type="PROSITE" id="PS51733">
    <property type="entry name" value="BPL_LPL_CATALYTIC"/>
    <property type="match status" value="1"/>
</dbReference>
<evidence type="ECO:0000313" key="4">
    <source>
        <dbReference type="Proteomes" id="UP000004870"/>
    </source>
</evidence>
<keyword evidence="4" id="KW-1185">Reference proteome</keyword>
<keyword evidence="1 3" id="KW-0436">Ligase</keyword>
<dbReference type="GO" id="GO:0004077">
    <property type="term" value="F:biotin--[biotin carboxyl-carrier protein] ligase activity"/>
    <property type="evidence" value="ECO:0007669"/>
    <property type="project" value="UniProtKB-EC"/>
</dbReference>
<evidence type="ECO:0000259" key="2">
    <source>
        <dbReference type="PROSITE" id="PS51733"/>
    </source>
</evidence>
<dbReference type="EC" id="6.3.4.15" evidence="3"/>
<protein>
    <submittedName>
        <fullName evidence="3">Putative biotin--[acetyl-CoA-carboxylase] ligase</fullName>
        <ecNumber evidence="3">6.3.4.15</ecNumber>
    </submittedName>
</protein>
<proteinExistence type="predicted"/>
<dbReference type="InterPro" id="IPR004408">
    <property type="entry name" value="Biotin_CoA_COase_ligase"/>
</dbReference>
<dbReference type="Gene3D" id="3.30.930.10">
    <property type="entry name" value="Bira Bifunctional Protein, Domain 2"/>
    <property type="match status" value="1"/>
</dbReference>
<dbReference type="EMBL" id="ACKY01000112">
    <property type="protein sequence ID" value="EEV87835.1"/>
    <property type="molecule type" value="Genomic_DNA"/>
</dbReference>
<evidence type="ECO:0000313" key="3">
    <source>
        <dbReference type="EMBL" id="EEV87835.1"/>
    </source>
</evidence>
<dbReference type="RefSeq" id="WP_004142232.1">
    <property type="nucleotide sequence ID" value="NZ_GG694027.1"/>
</dbReference>
<evidence type="ECO:0000256" key="1">
    <source>
        <dbReference type="ARBA" id="ARBA00022598"/>
    </source>
</evidence>
<dbReference type="GO" id="GO:0005737">
    <property type="term" value="C:cytoplasm"/>
    <property type="evidence" value="ECO:0007669"/>
    <property type="project" value="TreeGrafter"/>
</dbReference>
<accession>C8NC27</accession>
<reference evidence="3 4" key="1">
    <citation type="submission" date="2009-08" db="EMBL/GenBank/DDBJ databases">
        <authorList>
            <person name="Qin X."/>
            <person name="Bachman B."/>
            <person name="Battles P."/>
            <person name="Bell A."/>
            <person name="Bess C."/>
            <person name="Bickham C."/>
            <person name="Chaboub L."/>
            <person name="Chen D."/>
            <person name="Coyle M."/>
            <person name="Deiros D.R."/>
            <person name="Dinh H."/>
            <person name="Forbes L."/>
            <person name="Fowler G."/>
            <person name="Francisco L."/>
            <person name="Fu Q."/>
            <person name="Gubbala S."/>
            <person name="Hale W."/>
            <person name="Han Y."/>
            <person name="Hemphill L."/>
            <person name="Highlander S.K."/>
            <person name="Hirani K."/>
            <person name="Hogues M."/>
            <person name="Jackson L."/>
            <person name="Jakkamsetti A."/>
            <person name="Javaid M."/>
            <person name="Jiang H."/>
            <person name="Korchina V."/>
            <person name="Kovar C."/>
            <person name="Lara F."/>
            <person name="Lee S."/>
            <person name="Mata R."/>
            <person name="Mathew T."/>
            <person name="Moen C."/>
            <person name="Morales K."/>
            <person name="Munidasa M."/>
            <person name="Nazareth L."/>
            <person name="Ngo R."/>
            <person name="Nguyen L."/>
            <person name="Okwuonu G."/>
            <person name="Ongeri F."/>
            <person name="Patil S."/>
            <person name="Petrosino J."/>
            <person name="Pham C."/>
            <person name="Pham P."/>
            <person name="Pu L.-L."/>
            <person name="Puazo M."/>
            <person name="Raj R."/>
            <person name="Reid J."/>
            <person name="Rouhana J."/>
            <person name="Saada N."/>
            <person name="Shang Y."/>
            <person name="Simmons D."/>
            <person name="Thornton R."/>
            <person name="Warren J."/>
            <person name="Weissenberger G."/>
            <person name="Zhang J."/>
            <person name="Zhang L."/>
            <person name="Zhou C."/>
            <person name="Zhu D."/>
            <person name="Muzny D."/>
            <person name="Worley K."/>
            <person name="Gibbs R."/>
        </authorList>
    </citation>
    <scope>NUCLEOTIDE SEQUENCE [LARGE SCALE GENOMIC DNA]</scope>
    <source>
        <strain evidence="4">ATCC 15826 / DSM 8339 / NCTC 10426 / 6573</strain>
    </source>
</reference>
<dbReference type="Pfam" id="PF03099">
    <property type="entry name" value="BPL_LplA_LipB"/>
    <property type="match status" value="1"/>
</dbReference>
<dbReference type="NCBIfam" id="TIGR00121">
    <property type="entry name" value="birA_ligase"/>
    <property type="match status" value="1"/>
</dbReference>
<feature type="non-terminal residue" evidence="3">
    <location>
        <position position="241"/>
    </location>
</feature>
<dbReference type="AlphaFoldDB" id="C8NC27"/>
<organism evidence="3 4">
    <name type="scientific">Cardiobacterium hominis (strain ATCC 15826 / DSM 8339 / NCTC 10426 / 6573)</name>
    <dbReference type="NCBI Taxonomy" id="638300"/>
    <lineage>
        <taxon>Bacteria</taxon>
        <taxon>Pseudomonadati</taxon>
        <taxon>Pseudomonadota</taxon>
        <taxon>Gammaproteobacteria</taxon>
        <taxon>Cardiobacteriales</taxon>
        <taxon>Cardiobacteriaceae</taxon>
        <taxon>Cardiobacterium</taxon>
    </lineage>
</organism>
<dbReference type="PANTHER" id="PTHR12835:SF5">
    <property type="entry name" value="BIOTIN--PROTEIN LIGASE"/>
    <property type="match status" value="1"/>
</dbReference>
<dbReference type="HOGENOM" id="CLU_051096_4_0_6"/>
<dbReference type="InterPro" id="IPR004143">
    <property type="entry name" value="BPL_LPL_catalytic"/>
</dbReference>